<proteinExistence type="inferred from homology"/>
<dbReference type="GO" id="GO:0050821">
    <property type="term" value="P:protein stabilization"/>
    <property type="evidence" value="ECO:0007669"/>
    <property type="project" value="TreeGrafter"/>
</dbReference>
<dbReference type="InterPro" id="IPR024930">
    <property type="entry name" value="Skp_dom_sf"/>
</dbReference>
<organism evidence="4 5">
    <name type="scientific">Deinococcus deserti (strain DSM 17065 / CIP 109153 / LMG 22923 / VCD115)</name>
    <dbReference type="NCBI Taxonomy" id="546414"/>
    <lineage>
        <taxon>Bacteria</taxon>
        <taxon>Thermotogati</taxon>
        <taxon>Deinococcota</taxon>
        <taxon>Deinococci</taxon>
        <taxon>Deinococcales</taxon>
        <taxon>Deinococcaceae</taxon>
        <taxon>Deinococcus</taxon>
    </lineage>
</organism>
<dbReference type="GO" id="GO:0005829">
    <property type="term" value="C:cytosol"/>
    <property type="evidence" value="ECO:0007669"/>
    <property type="project" value="TreeGrafter"/>
</dbReference>
<name>C1CUK1_DEIDV</name>
<dbReference type="Gene3D" id="3.30.910.20">
    <property type="entry name" value="Skp domain"/>
    <property type="match status" value="1"/>
</dbReference>
<dbReference type="eggNOG" id="COG2825">
    <property type="taxonomic scope" value="Bacteria"/>
</dbReference>
<feature type="chain" id="PRO_5002908118" evidence="3">
    <location>
        <begin position="20"/>
        <end position="157"/>
    </location>
</feature>
<keyword evidence="5" id="KW-1185">Reference proteome</keyword>
<dbReference type="SUPFAM" id="SSF111384">
    <property type="entry name" value="OmpH-like"/>
    <property type="match status" value="1"/>
</dbReference>
<dbReference type="PaxDb" id="546414-Deide_09870"/>
<dbReference type="STRING" id="546414.Deide_09870"/>
<reference evidence="4 5" key="1">
    <citation type="journal article" date="2009" name="PLoS Genet.">
        <title>Alliance of proteomics and genomics to unravel the specificities of Sahara bacterium Deinococcus deserti.</title>
        <authorList>
            <person name="de Groot A."/>
            <person name="Dulermo R."/>
            <person name="Ortet P."/>
            <person name="Blanchard L."/>
            <person name="Guerin P."/>
            <person name="Fernandez B."/>
            <person name="Vacherie B."/>
            <person name="Dossat C."/>
            <person name="Jolivet E."/>
            <person name="Siguier P."/>
            <person name="Chandler M."/>
            <person name="Barakat M."/>
            <person name="Dedieu A."/>
            <person name="Barbe V."/>
            <person name="Heulin T."/>
            <person name="Sommer S."/>
            <person name="Achouak W."/>
            <person name="Armengaud J."/>
        </authorList>
    </citation>
    <scope>NUCLEOTIDE SEQUENCE [LARGE SCALE GENOMIC DNA]</scope>
    <source>
        <strain evidence="5">DSM 17065 / CIP 109153 / LMG 22923 / VCD115</strain>
    </source>
</reference>
<dbReference type="OrthoDB" id="73897at2"/>
<dbReference type="HOGENOM" id="CLU_136142_1_0_0"/>
<dbReference type="PANTHER" id="PTHR35089:SF1">
    <property type="entry name" value="CHAPERONE PROTEIN SKP"/>
    <property type="match status" value="1"/>
</dbReference>
<gene>
    <name evidence="4" type="ordered locus">Deide_09870</name>
</gene>
<keyword evidence="2 3" id="KW-0732">Signal</keyword>
<protein>
    <submittedName>
        <fullName evidence="4">Putative Outer membrane chaperone Skp (OmpH)</fullName>
    </submittedName>
</protein>
<evidence type="ECO:0000313" key="4">
    <source>
        <dbReference type="EMBL" id="ACO45868.1"/>
    </source>
</evidence>
<dbReference type="InterPro" id="IPR005632">
    <property type="entry name" value="Chaperone_Skp"/>
</dbReference>
<dbReference type="PANTHER" id="PTHR35089">
    <property type="entry name" value="CHAPERONE PROTEIN SKP"/>
    <property type="match status" value="1"/>
</dbReference>
<dbReference type="KEGG" id="ddr:Deide_09870"/>
<dbReference type="Pfam" id="PF03938">
    <property type="entry name" value="OmpH"/>
    <property type="match status" value="1"/>
</dbReference>
<sequence>MNRILILLPLALLATVPNAQQSKSRVAFVNVQAAVKAMPGSATYLQLVAKTDADLKAKQKNIQALATKASASNTAANRQALNTAQQAYTKTQTQYAQRVAEAFKPLASKLNTTIAKVAKANGYSVVLDQRVAAQTNLVVYANDSATNLTNAVIKALK</sequence>
<dbReference type="SMART" id="SM00935">
    <property type="entry name" value="OmpH"/>
    <property type="match status" value="1"/>
</dbReference>
<dbReference type="AlphaFoldDB" id="C1CUK1"/>
<evidence type="ECO:0000256" key="1">
    <source>
        <dbReference type="ARBA" id="ARBA00009091"/>
    </source>
</evidence>
<dbReference type="EMBL" id="CP001114">
    <property type="protein sequence ID" value="ACO45868.1"/>
    <property type="molecule type" value="Genomic_DNA"/>
</dbReference>
<accession>C1CUK1</accession>
<feature type="signal peptide" evidence="3">
    <location>
        <begin position="1"/>
        <end position="19"/>
    </location>
</feature>
<evidence type="ECO:0000256" key="3">
    <source>
        <dbReference type="SAM" id="SignalP"/>
    </source>
</evidence>
<evidence type="ECO:0000313" key="5">
    <source>
        <dbReference type="Proteomes" id="UP000002208"/>
    </source>
</evidence>
<comment type="similarity">
    <text evidence="1">Belongs to the Skp family.</text>
</comment>
<dbReference type="Proteomes" id="UP000002208">
    <property type="component" value="Chromosome"/>
</dbReference>
<evidence type="ECO:0000256" key="2">
    <source>
        <dbReference type="ARBA" id="ARBA00022729"/>
    </source>
</evidence>
<dbReference type="GO" id="GO:0051082">
    <property type="term" value="F:unfolded protein binding"/>
    <property type="evidence" value="ECO:0007669"/>
    <property type="project" value="InterPro"/>
</dbReference>
<dbReference type="RefSeq" id="WP_012692991.1">
    <property type="nucleotide sequence ID" value="NC_012526.1"/>
</dbReference>